<evidence type="ECO:0000313" key="4">
    <source>
        <dbReference type="Proteomes" id="UP000437431"/>
    </source>
</evidence>
<comment type="similarity">
    <text evidence="1">Belongs to the CapA family.</text>
</comment>
<dbReference type="SUPFAM" id="SSF56300">
    <property type="entry name" value="Metallo-dependent phosphatases"/>
    <property type="match status" value="1"/>
</dbReference>
<dbReference type="SMART" id="SM00854">
    <property type="entry name" value="PGA_cap"/>
    <property type="match status" value="1"/>
</dbReference>
<gene>
    <name evidence="3" type="ORF">GAY79_07370</name>
</gene>
<accession>A0A7J5RJR8</accession>
<evidence type="ECO:0000259" key="2">
    <source>
        <dbReference type="SMART" id="SM00854"/>
    </source>
</evidence>
<dbReference type="InterPro" id="IPR052169">
    <property type="entry name" value="CW_Biosynth-Accessory"/>
</dbReference>
<organism evidence="3 4">
    <name type="scientific">Phocaeicola vulgatus</name>
    <name type="common">Bacteroides vulgatus</name>
    <dbReference type="NCBI Taxonomy" id="821"/>
    <lineage>
        <taxon>Bacteria</taxon>
        <taxon>Pseudomonadati</taxon>
        <taxon>Bacteroidota</taxon>
        <taxon>Bacteroidia</taxon>
        <taxon>Bacteroidales</taxon>
        <taxon>Bacteroidaceae</taxon>
        <taxon>Phocaeicola</taxon>
    </lineage>
</organism>
<evidence type="ECO:0000256" key="1">
    <source>
        <dbReference type="ARBA" id="ARBA00005662"/>
    </source>
</evidence>
<proteinExistence type="inferred from homology"/>
<dbReference type="EMBL" id="WDAY01000012">
    <property type="protein sequence ID" value="KAB6561840.1"/>
    <property type="molecule type" value="Genomic_DNA"/>
</dbReference>
<dbReference type="PANTHER" id="PTHR33393:SF11">
    <property type="entry name" value="POLYGLUTAMINE SYNTHESIS ACCESSORY PROTEIN RV0574C-RELATED"/>
    <property type="match status" value="1"/>
</dbReference>
<evidence type="ECO:0000313" key="3">
    <source>
        <dbReference type="EMBL" id="KAB6561840.1"/>
    </source>
</evidence>
<dbReference type="Proteomes" id="UP000437431">
    <property type="component" value="Unassembled WGS sequence"/>
</dbReference>
<protein>
    <submittedName>
        <fullName evidence="3">CapA family protein</fullName>
    </submittedName>
</protein>
<name>A0A7J5RJR8_PHOVU</name>
<comment type="caution">
    <text evidence="3">The sequence shown here is derived from an EMBL/GenBank/DDBJ whole genome shotgun (WGS) entry which is preliminary data.</text>
</comment>
<sequence>MRVNFFGDFVVSDASSLLINDKLINIIKEADYNVVNFEAPITHRKQHASIKSGPSISQSIDASRWLIEHKFNVISLANNHIFDYGISGFKETKKCFFNVLTVGAGEWNEAFSPCILEKDGISVAVFAMAEMQFGILRDKSDKYGCAWINHPSVNQIVKDAKKKYDYVIIIAHAGLEGVDYPLPEWRNRYNELLSVGCDVIVGGHTHTSQGYSIIGNNKFIFYSLGNFCFQKNLSHCDSWNIGECISMSIDENGISFDVLGIKFNDNKLDLVNDDLWRHRMKMLNLVLANDNEYLKVINNMCLLQQSNYNNLFAMGGYIHVDRNFIKNILRYVMGKCRDVHVLNNLQCETHRWCMERILRIKNNI</sequence>
<feature type="domain" description="Capsule synthesis protein CapA" evidence="2">
    <location>
        <begin position="2"/>
        <end position="231"/>
    </location>
</feature>
<dbReference type="InterPro" id="IPR019079">
    <property type="entry name" value="Capsule_synth_CapA"/>
</dbReference>
<dbReference type="AlphaFoldDB" id="A0A7J5RJR8"/>
<dbReference type="Gene3D" id="3.60.21.10">
    <property type="match status" value="1"/>
</dbReference>
<dbReference type="RefSeq" id="WP_175324384.1">
    <property type="nucleotide sequence ID" value="NZ_CAXTBS010000005.1"/>
</dbReference>
<dbReference type="Pfam" id="PF09587">
    <property type="entry name" value="PGA_cap"/>
    <property type="match status" value="1"/>
</dbReference>
<dbReference type="PANTHER" id="PTHR33393">
    <property type="entry name" value="POLYGLUTAMINE SYNTHESIS ACCESSORY PROTEIN RV0574C-RELATED"/>
    <property type="match status" value="1"/>
</dbReference>
<dbReference type="InterPro" id="IPR029052">
    <property type="entry name" value="Metallo-depent_PP-like"/>
</dbReference>
<reference evidence="3 4" key="1">
    <citation type="journal article" date="2019" name="Nat. Med.">
        <title>A library of human gut bacterial isolates paired with longitudinal multiomics data enables mechanistic microbiome research.</title>
        <authorList>
            <person name="Poyet M."/>
            <person name="Groussin M."/>
            <person name="Gibbons S.M."/>
            <person name="Avila-Pacheco J."/>
            <person name="Jiang X."/>
            <person name="Kearney S.M."/>
            <person name="Perrotta A.R."/>
            <person name="Berdy B."/>
            <person name="Zhao S."/>
            <person name="Lieberman T.D."/>
            <person name="Swanson P.K."/>
            <person name="Smith M."/>
            <person name="Roesemann S."/>
            <person name="Alexander J.E."/>
            <person name="Rich S.A."/>
            <person name="Livny J."/>
            <person name="Vlamakis H."/>
            <person name="Clish C."/>
            <person name="Bullock K."/>
            <person name="Deik A."/>
            <person name="Scott J."/>
            <person name="Pierce K.A."/>
            <person name="Xavier R.J."/>
            <person name="Alm E.J."/>
        </authorList>
    </citation>
    <scope>NUCLEOTIDE SEQUENCE [LARGE SCALE GENOMIC DNA]</scope>
    <source>
        <strain evidence="3 4">BIOML-A111</strain>
    </source>
</reference>